<proteinExistence type="predicted"/>
<sequence length="1075" mass="122566">MKKFAQVADNFQKIDTKSPAETEQQETVVNTNPGRIEKDGIWHNVSLTEQEQEFLSEYVDGFPRTEKDLDKTIPEGSESVADIYNKMANSEDSRTDKEVIQDQNETISKLIHEMKEFKDSYQEMSRMFKEHSVAPQNVPIPATPNPRAIPSLRFATSTPRGERTYAMDTTIGAGDQSFLGTEVPSPDAEQSSQKPEIKLKEESTGVILDVKKTNLYFDGTDVESFLKRVEKTAKIHGAGAPDVAEQLPFILNNRKISEAMEQMEGHETANWELFKKELIRKWGRATPLRRYREDAIPRLIQKTQENQGIKNHTEYKKFVGELEEMIDYFVRMGYSHLNPESGDPLWRVMSTELKKEVTKELAHAKKLRKTKDGRIIVPDLEMLKEYVEISLIIVDFEDDIQEEATPKEAPKKSVKIKDPADQEGSKETAKKLATALDYQQRAPPPHFSRPSSPGFPDTRARYTPMECYYCGGKHAITTCDFYGPDLQERKVYRYQGMYYYPNRHPIVVENGMSVREMVQRYQEEQEKLSHTKSPAPEHTAGIAALEEWESWVPPQVNIDEDELQTNIGFGLRKSQRVQEKNQASGSQPAASKPQEPASKPPPPNQEALNAPSRRKSFPGSWMEEDVTEEEESITKNAGTKDSTPATRKSNQPSSEEIPGKGVSTNKLDKSIRNKFYKQTYTLTLEEIVKIAPHFLKGLQESQLDEEALGKGVHSGRLNCSAGFEEQEKEEETSLNYACPVGMVDMNINQRKIRTLVDTGAEMNIIPDTLADQLGLVTTEIFMRLKGIGGHFTPIVGLAENIQVSVLPGFIHLANFFIVKGSVHTVLGRPFLADHNIRLELSNQKGEVLSFPDTEGRRICIPICLPNTPGWHKEPPGFRQNCSFQVEEWTGGSDFNDKFEEPSRREDQRNNQEQCQQTIPEEESHKSINHQDTEILQGGRLTSQDLYHIPPLDNRYMSNFWKDDRPFELFRKVFSDEWYHEETENSLQLLLELPGGGTSNLDFIHILTDIGTEAFLKCSTWTSQYGQIGYKLRVSIYNEDKKGLKWARNNIPDYKATTKTVESVLEPLQKRHREQF</sequence>
<gene>
    <name evidence="1" type="ORF">MJO28_012805</name>
</gene>
<protein>
    <submittedName>
        <fullName evidence="1">Uncharacterized protein</fullName>
    </submittedName>
</protein>
<accession>A0ACC0DXM2</accession>
<evidence type="ECO:0000313" key="2">
    <source>
        <dbReference type="Proteomes" id="UP001060170"/>
    </source>
</evidence>
<reference evidence="1 2" key="3">
    <citation type="journal article" date="2022" name="Microbiol. Spectr.">
        <title>Folding features and dynamics of 3D genome architecture in plant fungal pathogens.</title>
        <authorList>
            <person name="Xia C."/>
        </authorList>
    </citation>
    <scope>NUCLEOTIDE SEQUENCE [LARGE SCALE GENOMIC DNA]</scope>
    <source>
        <strain evidence="1 2">93-210</strain>
    </source>
</reference>
<comment type="caution">
    <text evidence="1">The sequence shown here is derived from an EMBL/GenBank/DDBJ whole genome shotgun (WGS) entry which is preliminary data.</text>
</comment>
<name>A0ACC0DXM2_9BASI</name>
<evidence type="ECO:0000313" key="1">
    <source>
        <dbReference type="EMBL" id="KAI7940520.1"/>
    </source>
</evidence>
<reference evidence="2" key="1">
    <citation type="journal article" date="2018" name="BMC Genomics">
        <title>Genomic insights into host adaptation between the wheat stripe rust pathogen (Puccinia striiformis f. sp. tritici) and the barley stripe rust pathogen (Puccinia striiformis f. sp. hordei).</title>
        <authorList>
            <person name="Xia C."/>
            <person name="Wang M."/>
            <person name="Yin C."/>
            <person name="Cornejo O.E."/>
            <person name="Hulbert S.H."/>
            <person name="Chen X."/>
        </authorList>
    </citation>
    <scope>NUCLEOTIDE SEQUENCE [LARGE SCALE GENOMIC DNA]</scope>
    <source>
        <strain evidence="2">93-210</strain>
    </source>
</reference>
<keyword evidence="2" id="KW-1185">Reference proteome</keyword>
<dbReference type="EMBL" id="CM045877">
    <property type="protein sequence ID" value="KAI7940520.1"/>
    <property type="molecule type" value="Genomic_DNA"/>
</dbReference>
<dbReference type="Proteomes" id="UP001060170">
    <property type="component" value="Chromosome 13"/>
</dbReference>
<organism evidence="1 2">
    <name type="scientific">Puccinia striiformis f. sp. tritici</name>
    <dbReference type="NCBI Taxonomy" id="168172"/>
    <lineage>
        <taxon>Eukaryota</taxon>
        <taxon>Fungi</taxon>
        <taxon>Dikarya</taxon>
        <taxon>Basidiomycota</taxon>
        <taxon>Pucciniomycotina</taxon>
        <taxon>Pucciniomycetes</taxon>
        <taxon>Pucciniales</taxon>
        <taxon>Pucciniaceae</taxon>
        <taxon>Puccinia</taxon>
    </lineage>
</organism>
<reference evidence="2" key="2">
    <citation type="journal article" date="2018" name="Mol. Plant Microbe Interact.">
        <title>Genome sequence resources for the wheat stripe rust pathogen (Puccinia striiformis f. sp. tritici) and the barley stripe rust pathogen (Puccinia striiformis f. sp. hordei).</title>
        <authorList>
            <person name="Xia C."/>
            <person name="Wang M."/>
            <person name="Yin C."/>
            <person name="Cornejo O.E."/>
            <person name="Hulbert S.H."/>
            <person name="Chen X."/>
        </authorList>
    </citation>
    <scope>NUCLEOTIDE SEQUENCE [LARGE SCALE GENOMIC DNA]</scope>
    <source>
        <strain evidence="2">93-210</strain>
    </source>
</reference>